<dbReference type="AlphaFoldDB" id="A0AAW6ZDM8"/>
<sequence>MEKFIKSDRGLVEQAALFDVVPGVGDLAGMVRDLVVEVERLKAALIAPVEPTPVEPTPVEQVEQVDRFAGVPNLTAKMRERLARALDRGLAPTAAVEYATGTLKGKRSASLLEVLTGGGEK</sequence>
<dbReference type="Proteomes" id="UP001225576">
    <property type="component" value="Unassembled WGS sequence"/>
</dbReference>
<evidence type="ECO:0000313" key="1">
    <source>
        <dbReference type="EMBL" id="MDK8602101.1"/>
    </source>
</evidence>
<name>A0AAW6ZDM8_9ACTO</name>
<reference evidence="1" key="1">
    <citation type="submission" date="2023-05" db="EMBL/GenBank/DDBJ databases">
        <title>Genomic Catalog of Human Bladder Bacteria.</title>
        <authorList>
            <person name="Du J."/>
        </authorList>
    </citation>
    <scope>NUCLEOTIDE SEQUENCE</scope>
    <source>
        <strain evidence="1">UMB1304A</strain>
    </source>
</reference>
<gene>
    <name evidence="1" type="ORF">QP858_06495</name>
</gene>
<organism evidence="1 2">
    <name type="scientific">Trueperella bernardiae</name>
    <dbReference type="NCBI Taxonomy" id="59561"/>
    <lineage>
        <taxon>Bacteria</taxon>
        <taxon>Bacillati</taxon>
        <taxon>Actinomycetota</taxon>
        <taxon>Actinomycetes</taxon>
        <taxon>Actinomycetales</taxon>
        <taxon>Actinomycetaceae</taxon>
        <taxon>Trueperella</taxon>
    </lineage>
</organism>
<accession>A0AAW6ZDM8</accession>
<comment type="caution">
    <text evidence="1">The sequence shown here is derived from an EMBL/GenBank/DDBJ whole genome shotgun (WGS) entry which is preliminary data.</text>
</comment>
<protein>
    <submittedName>
        <fullName evidence="1">Uncharacterized protein</fullName>
    </submittedName>
</protein>
<proteinExistence type="predicted"/>
<dbReference type="EMBL" id="JASPDQ010000014">
    <property type="protein sequence ID" value="MDK8602101.1"/>
    <property type="molecule type" value="Genomic_DNA"/>
</dbReference>
<evidence type="ECO:0000313" key="2">
    <source>
        <dbReference type="Proteomes" id="UP001225576"/>
    </source>
</evidence>
<dbReference type="RefSeq" id="WP_285321494.1">
    <property type="nucleotide sequence ID" value="NZ_JASPDQ010000014.1"/>
</dbReference>